<keyword evidence="1" id="KW-1133">Transmembrane helix</keyword>
<feature type="transmembrane region" description="Helical" evidence="1">
    <location>
        <begin position="177"/>
        <end position="194"/>
    </location>
</feature>
<keyword evidence="1" id="KW-0472">Membrane</keyword>
<feature type="transmembrane region" description="Helical" evidence="1">
    <location>
        <begin position="135"/>
        <end position="154"/>
    </location>
</feature>
<evidence type="ECO:0000256" key="1">
    <source>
        <dbReference type="SAM" id="Phobius"/>
    </source>
</evidence>
<proteinExistence type="predicted"/>
<keyword evidence="1" id="KW-0812">Transmembrane</keyword>
<feature type="transmembrane region" description="Helical" evidence="1">
    <location>
        <begin position="40"/>
        <end position="59"/>
    </location>
</feature>
<feature type="transmembrane region" description="Helical" evidence="1">
    <location>
        <begin position="7"/>
        <end position="28"/>
    </location>
</feature>
<feature type="transmembrane region" description="Helical" evidence="1">
    <location>
        <begin position="71"/>
        <end position="89"/>
    </location>
</feature>
<evidence type="ECO:0000313" key="3">
    <source>
        <dbReference type="Proteomes" id="UP000502297"/>
    </source>
</evidence>
<evidence type="ECO:0000313" key="2">
    <source>
        <dbReference type="EMBL" id="QIO06495.1"/>
    </source>
</evidence>
<reference evidence="2 3" key="1">
    <citation type="submission" date="2020-03" db="EMBL/GenBank/DDBJ databases">
        <authorList>
            <person name="Zhu W."/>
        </authorList>
    </citation>
    <scope>NUCLEOTIDE SEQUENCE [LARGE SCALE GENOMIC DNA]</scope>
    <source>
        <strain evidence="2 3">323-1</strain>
    </source>
</reference>
<feature type="transmembrane region" description="Helical" evidence="1">
    <location>
        <begin position="101"/>
        <end position="123"/>
    </location>
</feature>
<dbReference type="KEGG" id="asha:G8E00_11290"/>
<protein>
    <recommendedName>
        <fullName evidence="4">Nitric oxide reductase</fullName>
    </recommendedName>
</protein>
<sequence length="207" mass="24079">MSFDLRFSWPIFLAILMCLCFPLVQLIHSNAVYSMTTVHIIEAIQAVLLLIFAISTYVYMKPLQLSKGRKLFWIWAVCWWVVLLGRSTSWGRDYFPEIPKIFFRGVSILLIASVVFPLLNAALRREIANKFKNGAFSLWAVILVIFGLMISDAIEHHRFIGNLFVYNVAYRDLMEELYEFPLIIGLFIVAFQFMKQDKQSDTHIEVN</sequence>
<organism evidence="2 3">
    <name type="scientific">Acinetobacter shaoyimingii</name>
    <dbReference type="NCBI Taxonomy" id="2715164"/>
    <lineage>
        <taxon>Bacteria</taxon>
        <taxon>Pseudomonadati</taxon>
        <taxon>Pseudomonadota</taxon>
        <taxon>Gammaproteobacteria</taxon>
        <taxon>Moraxellales</taxon>
        <taxon>Moraxellaceae</taxon>
        <taxon>Acinetobacter</taxon>
    </lineage>
</organism>
<keyword evidence="3" id="KW-1185">Reference proteome</keyword>
<accession>A0A6G8RX95</accession>
<dbReference type="EMBL" id="CP049801">
    <property type="protein sequence ID" value="QIO06495.1"/>
    <property type="molecule type" value="Genomic_DNA"/>
</dbReference>
<dbReference type="AlphaFoldDB" id="A0A6G8RX95"/>
<gene>
    <name evidence="2" type="ORF">G8E00_11290</name>
</gene>
<dbReference type="RefSeq" id="WP_166224705.1">
    <property type="nucleotide sequence ID" value="NZ_CP049801.1"/>
</dbReference>
<evidence type="ECO:0008006" key="4">
    <source>
        <dbReference type="Google" id="ProtNLM"/>
    </source>
</evidence>
<name>A0A6G8RX95_9GAMM</name>
<dbReference type="Proteomes" id="UP000502297">
    <property type="component" value="Chromosome"/>
</dbReference>